<dbReference type="EMBL" id="CP018044">
    <property type="protein sequence ID" value="ATU19816.1"/>
    <property type="molecule type" value="Genomic_DNA"/>
</dbReference>
<accession>A0A2D3D4N1</accession>
<dbReference type="AlphaFoldDB" id="A0A2D3D4N1"/>
<proteinExistence type="predicted"/>
<evidence type="ECO:0000313" key="1">
    <source>
        <dbReference type="EMBL" id="ATU19816.1"/>
    </source>
</evidence>
<dbReference type="KEGG" id="bcho:BcFMB_01425"/>
<protein>
    <submittedName>
        <fullName evidence="1">Uncharacterized protein</fullName>
    </submittedName>
</protein>
<sequence length="89" mass="10023">MATMIHIEYTDGTSETVRPTMRAMCMAEEHAIKEKWGSVNDSPIRINLYMAYVALRLSGKLDEPFDAWLDRVASTDVTEEETAEANPTV</sequence>
<dbReference type="Proteomes" id="UP000229907">
    <property type="component" value="Chromosome"/>
</dbReference>
<evidence type="ECO:0000313" key="2">
    <source>
        <dbReference type="Proteomes" id="UP000229907"/>
    </source>
</evidence>
<gene>
    <name evidence="1" type="ORF">BcFMB_01425</name>
</gene>
<dbReference type="RefSeq" id="WP_099720842.1">
    <property type="nucleotide sequence ID" value="NZ_CP018044.1"/>
</dbReference>
<reference evidence="1 2" key="1">
    <citation type="submission" date="2016-11" db="EMBL/GenBank/DDBJ databases">
        <title>complete genome sequence of Bifidobacterium choerinum strain FMB-1.</title>
        <authorList>
            <person name="Park C.-S."/>
            <person name="Jung D.-H."/>
            <person name="Choi D.-S."/>
        </authorList>
    </citation>
    <scope>NUCLEOTIDE SEQUENCE [LARGE SCALE GENOMIC DNA]</scope>
    <source>
        <strain evidence="1 2">FMB-1</strain>
    </source>
</reference>
<name>A0A2D3D4N1_9BIFI</name>
<organism evidence="1 2">
    <name type="scientific">Bifidobacterium choerinum</name>
    <dbReference type="NCBI Taxonomy" id="35760"/>
    <lineage>
        <taxon>Bacteria</taxon>
        <taxon>Bacillati</taxon>
        <taxon>Actinomycetota</taxon>
        <taxon>Actinomycetes</taxon>
        <taxon>Bifidobacteriales</taxon>
        <taxon>Bifidobacteriaceae</taxon>
        <taxon>Bifidobacterium</taxon>
    </lineage>
</organism>